<dbReference type="Proteomes" id="UP000663722">
    <property type="component" value="Chromosome"/>
</dbReference>
<dbReference type="KEGG" id="dmm:dnm_009770"/>
<evidence type="ECO:0000313" key="2">
    <source>
        <dbReference type="Proteomes" id="UP000663722"/>
    </source>
</evidence>
<dbReference type="AlphaFoldDB" id="A0A975GLL9"/>
<reference evidence="1" key="1">
    <citation type="journal article" date="2021" name="Microb. Physiol.">
        <title>Proteogenomic Insights into the Physiology of Marine, Sulfate-Reducing, Filamentous Desulfonema limicola and Desulfonema magnum.</title>
        <authorList>
            <person name="Schnaars V."/>
            <person name="Wohlbrand L."/>
            <person name="Scheve S."/>
            <person name="Hinrichs C."/>
            <person name="Reinhardt R."/>
            <person name="Rabus R."/>
        </authorList>
    </citation>
    <scope>NUCLEOTIDE SEQUENCE</scope>
    <source>
        <strain evidence="1">4be13</strain>
    </source>
</reference>
<evidence type="ECO:0000313" key="1">
    <source>
        <dbReference type="EMBL" id="QTA84973.1"/>
    </source>
</evidence>
<keyword evidence="2" id="KW-1185">Reference proteome</keyword>
<dbReference type="EMBL" id="CP061800">
    <property type="protein sequence ID" value="QTA84973.1"/>
    <property type="molecule type" value="Genomic_DNA"/>
</dbReference>
<gene>
    <name evidence="1" type="ORF">dnm_009770</name>
</gene>
<organism evidence="1 2">
    <name type="scientific">Desulfonema magnum</name>
    <dbReference type="NCBI Taxonomy" id="45655"/>
    <lineage>
        <taxon>Bacteria</taxon>
        <taxon>Pseudomonadati</taxon>
        <taxon>Thermodesulfobacteriota</taxon>
        <taxon>Desulfobacteria</taxon>
        <taxon>Desulfobacterales</taxon>
        <taxon>Desulfococcaceae</taxon>
        <taxon>Desulfonema</taxon>
    </lineage>
</organism>
<protein>
    <submittedName>
        <fullName evidence="1">Uncharacterized protein</fullName>
    </submittedName>
</protein>
<sequence>MLSNFSFYKQIVISFKMVISVERRATKTGVFVKKRLM</sequence>
<proteinExistence type="predicted"/>
<name>A0A975GLL9_9BACT</name>
<accession>A0A975GLL9</accession>